<gene>
    <name evidence="1" type="ORF">BDZ31_004102</name>
</gene>
<evidence type="ECO:0000313" key="1">
    <source>
        <dbReference type="EMBL" id="MBB4664491.1"/>
    </source>
</evidence>
<protein>
    <recommendedName>
        <fullName evidence="3">Prenyltransferase and squalene oxidase repeat-containing protein</fullName>
    </recommendedName>
</protein>
<organism evidence="1 2">
    <name type="scientific">Conexibacter arvalis</name>
    <dbReference type="NCBI Taxonomy" id="912552"/>
    <lineage>
        <taxon>Bacteria</taxon>
        <taxon>Bacillati</taxon>
        <taxon>Actinomycetota</taxon>
        <taxon>Thermoleophilia</taxon>
        <taxon>Solirubrobacterales</taxon>
        <taxon>Conexibacteraceae</taxon>
        <taxon>Conexibacter</taxon>
    </lineage>
</organism>
<dbReference type="SUPFAM" id="SSF48239">
    <property type="entry name" value="Terpenoid cyclases/Protein prenyltransferases"/>
    <property type="match status" value="1"/>
</dbReference>
<dbReference type="Proteomes" id="UP000585272">
    <property type="component" value="Unassembled WGS sequence"/>
</dbReference>
<reference evidence="1 2" key="1">
    <citation type="submission" date="2020-08" db="EMBL/GenBank/DDBJ databases">
        <title>Genomic Encyclopedia of Archaeal and Bacterial Type Strains, Phase II (KMG-II): from individual species to whole genera.</title>
        <authorList>
            <person name="Goeker M."/>
        </authorList>
    </citation>
    <scope>NUCLEOTIDE SEQUENCE [LARGE SCALE GENOMIC DNA]</scope>
    <source>
        <strain evidence="1 2">DSM 23288</strain>
    </source>
</reference>
<dbReference type="RefSeq" id="WP_183344575.1">
    <property type="nucleotide sequence ID" value="NZ_JACHNU010000007.1"/>
</dbReference>
<comment type="caution">
    <text evidence="1">The sequence shown here is derived from an EMBL/GenBank/DDBJ whole genome shotgun (WGS) entry which is preliminary data.</text>
</comment>
<proteinExistence type="predicted"/>
<evidence type="ECO:0008006" key="3">
    <source>
        <dbReference type="Google" id="ProtNLM"/>
    </source>
</evidence>
<keyword evidence="2" id="KW-1185">Reference proteome</keyword>
<name>A0A840IJS1_9ACTN</name>
<accession>A0A840IJS1</accession>
<sequence length="297" mass="31801">MPSPIDLTAAADFVWRSARLLDRHRFAALTGSAGDEPVIAALRAYQNADGGFGNALEPDLRAPVSQPQPVELAFHVLDELGALDDPIAARACDWLLSVSTAEGGVPFMLPSARAWPRAPWWETSDEPAASVNPTAALAGLLHRNGVEHPWLEPATAFVWKALDGPLDELGGYDAIALFVFLDGVPDRARAETAAARLSELVADREIVALDPAAEGHVFSPLQLAPRPDALGRRGFSDETIDRHLDALAASQQEDGGWPVSWPTQSVAAEQEWRGWLTVSVLRTLAAYGRVSLAAARG</sequence>
<dbReference type="InterPro" id="IPR008930">
    <property type="entry name" value="Terpenoid_cyclase/PrenylTrfase"/>
</dbReference>
<dbReference type="AlphaFoldDB" id="A0A840IJS1"/>
<dbReference type="Gene3D" id="1.50.10.20">
    <property type="match status" value="1"/>
</dbReference>
<dbReference type="EMBL" id="JACHNU010000007">
    <property type="protein sequence ID" value="MBB4664491.1"/>
    <property type="molecule type" value="Genomic_DNA"/>
</dbReference>
<evidence type="ECO:0000313" key="2">
    <source>
        <dbReference type="Proteomes" id="UP000585272"/>
    </source>
</evidence>